<keyword evidence="3" id="KW-0547">Nucleotide-binding</keyword>
<accession>A0ABY8QQP9</accession>
<evidence type="ECO:0000313" key="9">
    <source>
        <dbReference type="EMBL" id="WGW10711.1"/>
    </source>
</evidence>
<evidence type="ECO:0000256" key="2">
    <source>
        <dbReference type="ARBA" id="ARBA00022723"/>
    </source>
</evidence>
<feature type="domain" description="Coenzyme F420:L-glutamate ligase-like" evidence="8">
    <location>
        <begin position="16"/>
        <end position="219"/>
    </location>
</feature>
<protein>
    <submittedName>
        <fullName evidence="9">Coenzyme F420-0:L-glutamate ligase</fullName>
        <ecNumber evidence="9">6.3.2.31</ecNumber>
    </submittedName>
</protein>
<evidence type="ECO:0000256" key="3">
    <source>
        <dbReference type="ARBA" id="ARBA00022741"/>
    </source>
</evidence>
<keyword evidence="5" id="KW-0630">Potassium</keyword>
<dbReference type="InterPro" id="IPR008225">
    <property type="entry name" value="F420-0_g-glutamyl_ligase"/>
</dbReference>
<dbReference type="EC" id="6.3.2.31" evidence="9"/>
<keyword evidence="7" id="KW-0464">Manganese</keyword>
<dbReference type="Pfam" id="PF01996">
    <property type="entry name" value="F420_ligase"/>
    <property type="match status" value="1"/>
</dbReference>
<proteinExistence type="predicted"/>
<dbReference type="PANTHER" id="PTHR47917">
    <property type="match status" value="1"/>
</dbReference>
<evidence type="ECO:0000259" key="8">
    <source>
        <dbReference type="Pfam" id="PF01996"/>
    </source>
</evidence>
<dbReference type="RefSeq" id="WP_349637492.1">
    <property type="nucleotide sequence ID" value="NZ_CP090958.1"/>
</dbReference>
<keyword evidence="6" id="KW-0342">GTP-binding</keyword>
<reference evidence="9 10" key="1">
    <citation type="submission" date="2023-05" db="EMBL/GenBank/DDBJ databases">
        <title>Lithophilousrod everest ZFBP1038 complete genpme.</title>
        <authorList>
            <person name="Tian M."/>
        </authorList>
    </citation>
    <scope>NUCLEOTIDE SEQUENCE [LARGE SCALE GENOMIC DNA]</scope>
    <source>
        <strain evidence="9 10">ZFBP1038</strain>
    </source>
</reference>
<keyword evidence="1 9" id="KW-0436">Ligase</keyword>
<keyword evidence="2" id="KW-0479">Metal-binding</keyword>
<keyword evidence="4" id="KW-0460">Magnesium</keyword>
<dbReference type="PANTHER" id="PTHR47917:SF1">
    <property type="entry name" value="COENZYME F420:L-GLUTAMATE LIGASE"/>
    <property type="match status" value="1"/>
</dbReference>
<dbReference type="EMBL" id="CP090958">
    <property type="protein sequence ID" value="WGW10711.1"/>
    <property type="molecule type" value="Genomic_DNA"/>
</dbReference>
<evidence type="ECO:0000313" key="10">
    <source>
        <dbReference type="Proteomes" id="UP001209083"/>
    </source>
</evidence>
<evidence type="ECO:0000256" key="5">
    <source>
        <dbReference type="ARBA" id="ARBA00022958"/>
    </source>
</evidence>
<dbReference type="Proteomes" id="UP001209083">
    <property type="component" value="Chromosome"/>
</dbReference>
<name>A0ABY8QQP9_9MICO</name>
<evidence type="ECO:0000256" key="6">
    <source>
        <dbReference type="ARBA" id="ARBA00023134"/>
    </source>
</evidence>
<evidence type="ECO:0000256" key="7">
    <source>
        <dbReference type="ARBA" id="ARBA00023211"/>
    </source>
</evidence>
<dbReference type="SUPFAM" id="SSF144010">
    <property type="entry name" value="CofE-like"/>
    <property type="match status" value="1"/>
</dbReference>
<keyword evidence="10" id="KW-1185">Reference proteome</keyword>
<gene>
    <name evidence="9" type="primary">cofE</name>
    <name evidence="9" type="ORF">LWF01_11275</name>
</gene>
<evidence type="ECO:0000256" key="1">
    <source>
        <dbReference type="ARBA" id="ARBA00022598"/>
    </source>
</evidence>
<dbReference type="Gene3D" id="3.30.1330.100">
    <property type="entry name" value="CofE-like"/>
    <property type="match status" value="1"/>
</dbReference>
<dbReference type="GO" id="GO:0052618">
    <property type="term" value="F:coenzyme F420-0:L-glutamate ligase activity"/>
    <property type="evidence" value="ECO:0007669"/>
    <property type="project" value="UniProtKB-EC"/>
</dbReference>
<dbReference type="NCBIfam" id="TIGR01916">
    <property type="entry name" value="F420_cofE"/>
    <property type="match status" value="1"/>
</dbReference>
<evidence type="ECO:0000256" key="4">
    <source>
        <dbReference type="ARBA" id="ARBA00022842"/>
    </source>
</evidence>
<dbReference type="InterPro" id="IPR002847">
    <property type="entry name" value="F420-0_gamma-glut_ligase-dom"/>
</dbReference>
<dbReference type="Gene3D" id="3.90.1660.10">
    <property type="entry name" value="CofE-like domain"/>
    <property type="match status" value="1"/>
</dbReference>
<organism evidence="9 10">
    <name type="scientific">Saxibacter everestensis</name>
    <dbReference type="NCBI Taxonomy" id="2909229"/>
    <lineage>
        <taxon>Bacteria</taxon>
        <taxon>Bacillati</taxon>
        <taxon>Actinomycetota</taxon>
        <taxon>Actinomycetes</taxon>
        <taxon>Micrococcales</taxon>
        <taxon>Brevibacteriaceae</taxon>
        <taxon>Saxibacter</taxon>
    </lineage>
</organism>
<sequence>MSTDDALLISLFAVPKIPEIQAGDNLAIVISRSIRAAGIELRDGDIVTVASKVVAKAEGRFVPIATRADREGLITEQSHRVVAERSSSGGITQIVESAAGPVMAAAGIDTSNVPTGYALLLPHDADSSAAAIRNGLHERFGVDLGVIVTDTSSRPWRQGVTDFALGSSGVVLLDDLRGRQDALGSELKVTVRALADEIASAADLVKEKSRGLPVALVRGLGRWVVSGGVGGQDSGSLNRTEATDWFRFGHVEAIRSSLGLRTGEVDPPPADADHDDVPSRVNRAIAVATAGTSPLPGLAAWSLRSRSAGAVVRISLSEGGLHRLEASEPGAHPLMVATLALGSLIQRLETALWAEGLTGRPHTSWRPDGRVDVVEVHVATRRQH</sequence>